<reference evidence="3" key="1">
    <citation type="submission" date="2022-11" db="UniProtKB">
        <authorList>
            <consortium name="WormBaseParasite"/>
        </authorList>
    </citation>
    <scope>IDENTIFICATION</scope>
</reference>
<sequence length="155" mass="18199">MTSFAYQNNNGLADPGFIETLKNCNDRRRSVVHYNVKQMLIFFVNDRKKLKAEKTALEISAAEIMEKCDQITAHFALQEETIKNLVQQISNLQADLRRQQVHYERLQSTEKKQVQRDISRLEEKVNDLTKENRSLAAELKTEFQKSIDREKEVVR</sequence>
<evidence type="ECO:0000256" key="1">
    <source>
        <dbReference type="SAM" id="Coils"/>
    </source>
</evidence>
<protein>
    <submittedName>
        <fullName evidence="3">Uncharacterized protein</fullName>
    </submittedName>
</protein>
<keyword evidence="1" id="KW-0175">Coiled coil</keyword>
<feature type="coiled-coil region" evidence="1">
    <location>
        <begin position="47"/>
        <end position="138"/>
    </location>
</feature>
<organism evidence="2 3">
    <name type="scientific">Panagrolaimus davidi</name>
    <dbReference type="NCBI Taxonomy" id="227884"/>
    <lineage>
        <taxon>Eukaryota</taxon>
        <taxon>Metazoa</taxon>
        <taxon>Ecdysozoa</taxon>
        <taxon>Nematoda</taxon>
        <taxon>Chromadorea</taxon>
        <taxon>Rhabditida</taxon>
        <taxon>Tylenchina</taxon>
        <taxon>Panagrolaimomorpha</taxon>
        <taxon>Panagrolaimoidea</taxon>
        <taxon>Panagrolaimidae</taxon>
        <taxon>Panagrolaimus</taxon>
    </lineage>
</organism>
<dbReference type="Proteomes" id="UP000887578">
    <property type="component" value="Unplaced"/>
</dbReference>
<evidence type="ECO:0000313" key="2">
    <source>
        <dbReference type="Proteomes" id="UP000887578"/>
    </source>
</evidence>
<proteinExistence type="predicted"/>
<accession>A0A914PNV6</accession>
<dbReference type="AlphaFoldDB" id="A0A914PNV6"/>
<evidence type="ECO:0000313" key="3">
    <source>
        <dbReference type="WBParaSite" id="PDA_v2.g17693.t1"/>
    </source>
</evidence>
<name>A0A914PNV6_9BILA</name>
<dbReference type="WBParaSite" id="PDA_v2.g17693.t1">
    <property type="protein sequence ID" value="PDA_v2.g17693.t1"/>
    <property type="gene ID" value="PDA_v2.g17693"/>
</dbReference>
<keyword evidence="2" id="KW-1185">Reference proteome</keyword>